<organism evidence="2">
    <name type="scientific">viral metagenome</name>
    <dbReference type="NCBI Taxonomy" id="1070528"/>
    <lineage>
        <taxon>unclassified sequences</taxon>
        <taxon>metagenomes</taxon>
        <taxon>organismal metagenomes</taxon>
    </lineage>
</organism>
<feature type="region of interest" description="Disordered" evidence="1">
    <location>
        <begin position="94"/>
        <end position="117"/>
    </location>
</feature>
<feature type="compositionally biased region" description="Low complexity" evidence="1">
    <location>
        <begin position="105"/>
        <end position="117"/>
    </location>
</feature>
<reference evidence="2" key="1">
    <citation type="journal article" date="2020" name="Nature">
        <title>Giant virus diversity and host interactions through global metagenomics.</title>
        <authorList>
            <person name="Schulz F."/>
            <person name="Roux S."/>
            <person name="Paez-Espino D."/>
            <person name="Jungbluth S."/>
            <person name="Walsh D.A."/>
            <person name="Denef V.J."/>
            <person name="McMahon K.D."/>
            <person name="Konstantinidis K.T."/>
            <person name="Eloe-Fadrosh E.A."/>
            <person name="Kyrpides N.C."/>
            <person name="Woyke T."/>
        </authorList>
    </citation>
    <scope>NUCLEOTIDE SEQUENCE</scope>
    <source>
        <strain evidence="2">GVMAG-M-3300027963-41</strain>
    </source>
</reference>
<evidence type="ECO:0000313" key="2">
    <source>
        <dbReference type="EMBL" id="QHU31735.1"/>
    </source>
</evidence>
<dbReference type="EMBL" id="MN740532">
    <property type="protein sequence ID" value="QHU31735.1"/>
    <property type="molecule type" value="Genomic_DNA"/>
</dbReference>
<dbReference type="AlphaFoldDB" id="A0A6C0LP01"/>
<sequence>MFYNVVYRGGRGSTGQGGCLGVRWLRRAPMGGGAVCTVNTVGNSRGGAVNTPAGRPFILDRLGRTMKPQLPECLCALLPDDVLGVINSFVPHLPKPKKNKRKGSMDSVDSTVSSVSRSPDVQRDLRLIQRRALKGTDGMFMRDLEDFVLF</sequence>
<proteinExistence type="predicted"/>
<evidence type="ECO:0000256" key="1">
    <source>
        <dbReference type="SAM" id="MobiDB-lite"/>
    </source>
</evidence>
<accession>A0A6C0LP01</accession>
<protein>
    <submittedName>
        <fullName evidence="2">Uncharacterized protein</fullName>
    </submittedName>
</protein>
<name>A0A6C0LP01_9ZZZZ</name>